<feature type="compositionally biased region" description="Basic and acidic residues" evidence="1">
    <location>
        <begin position="278"/>
        <end position="300"/>
    </location>
</feature>
<comment type="caution">
    <text evidence="2">The sequence shown here is derived from an EMBL/GenBank/DDBJ whole genome shotgun (WGS) entry which is preliminary data.</text>
</comment>
<evidence type="ECO:0000256" key="1">
    <source>
        <dbReference type="SAM" id="MobiDB-lite"/>
    </source>
</evidence>
<dbReference type="Proteomes" id="UP000284452">
    <property type="component" value="Unassembled WGS sequence"/>
</dbReference>
<organism evidence="2 3">
    <name type="scientific">Toxoplasma gondii CAST</name>
    <dbReference type="NCBI Taxonomy" id="943122"/>
    <lineage>
        <taxon>Eukaryota</taxon>
        <taxon>Sar</taxon>
        <taxon>Alveolata</taxon>
        <taxon>Apicomplexa</taxon>
        <taxon>Conoidasida</taxon>
        <taxon>Coccidia</taxon>
        <taxon>Eucoccidiorida</taxon>
        <taxon>Eimeriorina</taxon>
        <taxon>Sarcocystidae</taxon>
        <taxon>Toxoplasma</taxon>
    </lineage>
</organism>
<feature type="non-terminal residue" evidence="2">
    <location>
        <position position="910"/>
    </location>
</feature>
<feature type="compositionally biased region" description="Basic and acidic residues" evidence="1">
    <location>
        <begin position="361"/>
        <end position="370"/>
    </location>
</feature>
<evidence type="ECO:0000313" key="3">
    <source>
        <dbReference type="Proteomes" id="UP000284452"/>
    </source>
</evidence>
<accession>A0A425HY08</accession>
<dbReference type="VEuPathDB" id="ToxoDB:TGCAST_259115A"/>
<proteinExistence type="predicted"/>
<feature type="region of interest" description="Disordered" evidence="1">
    <location>
        <begin position="877"/>
        <end position="910"/>
    </location>
</feature>
<feature type="compositionally biased region" description="Basic and acidic residues" evidence="1">
    <location>
        <begin position="460"/>
        <end position="475"/>
    </location>
</feature>
<dbReference type="AlphaFoldDB" id="A0A425HY08"/>
<dbReference type="InterPro" id="IPR052402">
    <property type="entry name" value="ADCK_kinase"/>
</dbReference>
<dbReference type="PANTHER" id="PTHR45890">
    <property type="entry name" value="AARF DOMAIN CONTAINING KINASE 2 (PREDICTED)"/>
    <property type="match status" value="1"/>
</dbReference>
<feature type="compositionally biased region" description="Basic and acidic residues" evidence="1">
    <location>
        <begin position="395"/>
        <end position="422"/>
    </location>
</feature>
<feature type="compositionally biased region" description="Basic and acidic residues" evidence="1">
    <location>
        <begin position="429"/>
        <end position="438"/>
    </location>
</feature>
<name>A0A425HY08_TOXGO</name>
<gene>
    <name evidence="2" type="ORF">TGCAST_259115A</name>
</gene>
<feature type="region of interest" description="Disordered" evidence="1">
    <location>
        <begin position="627"/>
        <end position="652"/>
    </location>
</feature>
<feature type="region of interest" description="Disordered" evidence="1">
    <location>
        <begin position="342"/>
        <end position="501"/>
    </location>
</feature>
<sequence>MPVPPAPLTFRLALSTSPRPASPHARSFLLFPSRARRKQSAFSPVFLHCPHLPSASASAAQLSAPRESLRCRPWQTLSGSFLSYSFCRPDSVFEQSLSGFFSPQESPSSSGASASPAGTHSPRLGLCLTGLSRNSSPTLSLSILSSPSLSRSLSLPSPLSSLSSSSLSVFPSRFTSFSAASVHPLFFRSAVRSLPFCSHLRSLNIPPSRDGGCGRRRGEGREGDVVTVSQLRRKQACLRRGQRSASAPSWVAPRLSRRCVSPCGVASLASEGAGQSGARRDRDGVKSRRKQPEENREREKRGRKKQGTDAVRLPPGSASSQARTGFLCLLLAGTLAGDSIAREETKEERSLRGKAAAQRQNTDESTRQEVRAPAGDSRGKPTSRESGTARGCAVAERRERRVARMKEMETTREEIRGRKTCDAEGQMECGDRGNRRQASEAGKGGSLASTRPRKVQSSREPSREQGARFSREQRTELLPVVEGGNVTPDSSYEASSLGPSPPTCCSRISLYLSRSSSFSYSPSSHSLSSPRSSSASSSASSRLSRGCLFPPLSCAGVRPAACHAFADTAETQFLCPVRGEEDWRLHPEKGRSFSPRSPSFSGPVGVPALDEAEEELAALCVSRLPSAGKEPSVTVTPEAETETEVWEADAGENAEEKQSLSARIRWQCLLLWKVLQLIAVALPLAVCAGAAVLALAGLRYLAGVHTPGDSSETPRHTTETLQEVLEQALFRMIGAAATAAGPTYVKCLQWAGTRHDLFSPSLCNFCATFQRQPAGSAFAYPHVALLLRSRFGDDWKEELILDPKPVGSGCIAVVFRGLLRLHVRLEDPTHRDFLSQAFYAFDAPQTEGDSPREASTNSQAAGATALAVAGTCAGLAAASGPAGALGSSVSSAAAPGPAGALGSSVSSAAA</sequence>
<feature type="compositionally biased region" description="Acidic residues" evidence="1">
    <location>
        <begin position="639"/>
        <end position="652"/>
    </location>
</feature>
<reference evidence="2 3" key="1">
    <citation type="submission" date="2017-10" db="EMBL/GenBank/DDBJ databases">
        <authorList>
            <person name="Sibley D."/>
            <person name="Venepally P."/>
            <person name="Karamycheva S."/>
            <person name="Hadjithomas M."/>
            <person name="Khan A."/>
            <person name="Brunk B."/>
            <person name="Roos D."/>
            <person name="Caler E."/>
            <person name="Lorenzi H."/>
        </authorList>
    </citation>
    <scope>NUCLEOTIDE SEQUENCE [LARGE SCALE GENOMIC DNA]</scope>
    <source>
        <strain evidence="2 3">CAST</strain>
    </source>
</reference>
<feature type="compositionally biased region" description="Basic and acidic residues" evidence="1">
    <location>
        <begin position="342"/>
        <end position="351"/>
    </location>
</feature>
<dbReference type="EMBL" id="AHIV02001126">
    <property type="protein sequence ID" value="RQX71191.1"/>
    <property type="molecule type" value="Genomic_DNA"/>
</dbReference>
<dbReference type="PANTHER" id="PTHR45890:SF1">
    <property type="entry name" value="AARF DOMAIN CONTAINING KINASE 2"/>
    <property type="match status" value="1"/>
</dbReference>
<feature type="compositionally biased region" description="Polar residues" evidence="1">
    <location>
        <begin position="487"/>
        <end position="498"/>
    </location>
</feature>
<feature type="region of interest" description="Disordered" evidence="1">
    <location>
        <begin position="268"/>
        <end position="320"/>
    </location>
</feature>
<protein>
    <submittedName>
        <fullName evidence="2">ABC1 family protein</fullName>
    </submittedName>
</protein>
<evidence type="ECO:0000313" key="2">
    <source>
        <dbReference type="EMBL" id="RQX71191.1"/>
    </source>
</evidence>